<organism evidence="1 2">
    <name type="scientific">Glycocaulis abyssi</name>
    <dbReference type="NCBI Taxonomy" id="1433403"/>
    <lineage>
        <taxon>Bacteria</taxon>
        <taxon>Pseudomonadati</taxon>
        <taxon>Pseudomonadota</taxon>
        <taxon>Alphaproteobacteria</taxon>
        <taxon>Maricaulales</taxon>
        <taxon>Maricaulaceae</taxon>
        <taxon>Glycocaulis</taxon>
    </lineage>
</organism>
<dbReference type="RefSeq" id="WP_371392900.1">
    <property type="nucleotide sequence ID" value="NZ_CP163421.1"/>
</dbReference>
<dbReference type="Pfam" id="PF12441">
    <property type="entry name" value="CopG_antitoxin"/>
    <property type="match status" value="1"/>
</dbReference>
<name>A0ABV9NE24_9PROT</name>
<sequence>MSAQDKKPPVFASEAEERAWWEVHDSADHVDWSKAERVRMPALKPSSASISLRLPVALLERIKIAANKRDMPYQSLIKAWLAEKADTAPEKAEQG</sequence>
<comment type="caution">
    <text evidence="1">The sequence shown here is derived from an EMBL/GenBank/DDBJ whole genome shotgun (WGS) entry which is preliminary data.</text>
</comment>
<gene>
    <name evidence="1" type="ORF">ACFPB0_12275</name>
</gene>
<accession>A0ABV9NE24</accession>
<dbReference type="EMBL" id="JBHSGQ010000006">
    <property type="protein sequence ID" value="MFC4726070.1"/>
    <property type="molecule type" value="Genomic_DNA"/>
</dbReference>
<keyword evidence="2" id="KW-1185">Reference proteome</keyword>
<protein>
    <submittedName>
        <fullName evidence="1">BrnA antitoxin family protein</fullName>
    </submittedName>
</protein>
<dbReference type="Proteomes" id="UP001596024">
    <property type="component" value="Unassembled WGS sequence"/>
</dbReference>
<proteinExistence type="predicted"/>
<dbReference type="InterPro" id="IPR022148">
    <property type="entry name" value="CopG_antitoxin"/>
</dbReference>
<reference evidence="2" key="1">
    <citation type="journal article" date="2019" name="Int. J. Syst. Evol. Microbiol.">
        <title>The Global Catalogue of Microorganisms (GCM) 10K type strain sequencing project: providing services to taxonomists for standard genome sequencing and annotation.</title>
        <authorList>
            <consortium name="The Broad Institute Genomics Platform"/>
            <consortium name="The Broad Institute Genome Sequencing Center for Infectious Disease"/>
            <person name="Wu L."/>
            <person name="Ma J."/>
        </authorList>
    </citation>
    <scope>NUCLEOTIDE SEQUENCE [LARGE SCALE GENOMIC DNA]</scope>
    <source>
        <strain evidence="2">CCUG 62981</strain>
    </source>
</reference>
<evidence type="ECO:0000313" key="2">
    <source>
        <dbReference type="Proteomes" id="UP001596024"/>
    </source>
</evidence>
<evidence type="ECO:0000313" key="1">
    <source>
        <dbReference type="EMBL" id="MFC4726070.1"/>
    </source>
</evidence>